<organism evidence="2 3">
    <name type="scientific">Musa balbisiana</name>
    <name type="common">Banana</name>
    <dbReference type="NCBI Taxonomy" id="52838"/>
    <lineage>
        <taxon>Eukaryota</taxon>
        <taxon>Viridiplantae</taxon>
        <taxon>Streptophyta</taxon>
        <taxon>Embryophyta</taxon>
        <taxon>Tracheophyta</taxon>
        <taxon>Spermatophyta</taxon>
        <taxon>Magnoliopsida</taxon>
        <taxon>Liliopsida</taxon>
        <taxon>Zingiberales</taxon>
        <taxon>Musaceae</taxon>
        <taxon>Musa</taxon>
    </lineage>
</organism>
<gene>
    <name evidence="2" type="ORF">C4D60_Mb01t14290</name>
</gene>
<keyword evidence="3" id="KW-1185">Reference proteome</keyword>
<evidence type="ECO:0000313" key="2">
    <source>
        <dbReference type="EMBL" id="THU63298.1"/>
    </source>
</evidence>
<sequence>MLPRRSPPPTAKRVAVTVAETSRTRRTGCGTRRPNDGDHKSNGETMEWLLRFARPTCGVDRGMRRLLFLPHFVPHFYMLGRDLGHKTDRETVRRILSWVFPNAFTAELQTLQLHEHLVSD</sequence>
<comment type="caution">
    <text evidence="2">The sequence shown here is derived from an EMBL/GenBank/DDBJ whole genome shotgun (WGS) entry which is preliminary data.</text>
</comment>
<dbReference type="EMBL" id="PYDT01000004">
    <property type="protein sequence ID" value="THU63298.1"/>
    <property type="molecule type" value="Genomic_DNA"/>
</dbReference>
<evidence type="ECO:0000256" key="1">
    <source>
        <dbReference type="SAM" id="MobiDB-lite"/>
    </source>
</evidence>
<reference evidence="2 3" key="1">
    <citation type="journal article" date="2019" name="Nat. Plants">
        <title>Genome sequencing of Musa balbisiana reveals subgenome evolution and function divergence in polyploid bananas.</title>
        <authorList>
            <person name="Yao X."/>
        </authorList>
    </citation>
    <scope>NUCLEOTIDE SEQUENCE [LARGE SCALE GENOMIC DNA]</scope>
    <source>
        <strain evidence="3">cv. DH-PKW</strain>
        <tissue evidence="2">Leaves</tissue>
    </source>
</reference>
<evidence type="ECO:0000313" key="3">
    <source>
        <dbReference type="Proteomes" id="UP000317650"/>
    </source>
</evidence>
<proteinExistence type="predicted"/>
<dbReference type="Proteomes" id="UP000317650">
    <property type="component" value="Chromosome 1"/>
</dbReference>
<accession>A0A4S8JM66</accession>
<dbReference type="AlphaFoldDB" id="A0A4S8JM66"/>
<name>A0A4S8JM66_MUSBA</name>
<feature type="compositionally biased region" description="Pro residues" evidence="1">
    <location>
        <begin position="1"/>
        <end position="10"/>
    </location>
</feature>
<feature type="region of interest" description="Disordered" evidence="1">
    <location>
        <begin position="1"/>
        <end position="41"/>
    </location>
</feature>
<protein>
    <submittedName>
        <fullName evidence="2">Uncharacterized protein</fullName>
    </submittedName>
</protein>